<evidence type="ECO:0000256" key="11">
    <source>
        <dbReference type="ARBA" id="ARBA00059331"/>
    </source>
</evidence>
<dbReference type="EnsemblMetazoa" id="MDOA005987-RB">
    <property type="protein sequence ID" value="MDOA005987-PB"/>
    <property type="gene ID" value="MDOA005987"/>
</dbReference>
<dbReference type="FunFam" id="2.60.40.60:FF:000098">
    <property type="entry name" value="cadherin-23 isoform X1"/>
    <property type="match status" value="1"/>
</dbReference>
<keyword evidence="3 14" id="KW-0812">Transmembrane</keyword>
<dbReference type="InterPro" id="IPR020894">
    <property type="entry name" value="Cadherin_CS"/>
</dbReference>
<evidence type="ECO:0000256" key="2">
    <source>
        <dbReference type="ARBA" id="ARBA00022475"/>
    </source>
</evidence>
<dbReference type="FunFam" id="2.60.40.60:FF:000168">
    <property type="entry name" value="Cadherin-related family member 2"/>
    <property type="match status" value="1"/>
</dbReference>
<feature type="region of interest" description="Disordered" evidence="13">
    <location>
        <begin position="1875"/>
        <end position="1905"/>
    </location>
</feature>
<reference evidence="17" key="1">
    <citation type="journal article" date="2014" name="Genome Biol.">
        <title>Genome of the house fly, Musca domestica L., a global vector of diseases with adaptations to a septic environment.</title>
        <authorList>
            <person name="Scott J.G."/>
            <person name="Warren W.C."/>
            <person name="Beukeboom L.W."/>
            <person name="Bopp D."/>
            <person name="Clark A.G."/>
            <person name="Giers S.D."/>
            <person name="Hediger M."/>
            <person name="Jones A.K."/>
            <person name="Kasai S."/>
            <person name="Leichter C.A."/>
            <person name="Li M."/>
            <person name="Meisel R.P."/>
            <person name="Minx P."/>
            <person name="Murphy T.D."/>
            <person name="Nelson D.R."/>
            <person name="Reid W.R."/>
            <person name="Rinkevich F.D."/>
            <person name="Robertson H.M."/>
            <person name="Sackton T.B."/>
            <person name="Sattelle D.B."/>
            <person name="Thibaud-Nissen F."/>
            <person name="Tomlinson C."/>
            <person name="van de Zande L."/>
            <person name="Walden K.K."/>
            <person name="Wilson R.K."/>
            <person name="Liu N."/>
        </authorList>
    </citation>
    <scope>NUCLEOTIDE SEQUENCE</scope>
    <source>
        <strain evidence="17">Aabys</strain>
    </source>
</reference>
<dbReference type="PROSITE" id="PS00232">
    <property type="entry name" value="CADHERIN_1"/>
    <property type="match status" value="3"/>
</dbReference>
<feature type="signal peptide" evidence="15">
    <location>
        <begin position="1"/>
        <end position="22"/>
    </location>
</feature>
<proteinExistence type="predicted"/>
<feature type="domain" description="Cadherin" evidence="16">
    <location>
        <begin position="861"/>
        <end position="979"/>
    </location>
</feature>
<dbReference type="EnsemblMetazoa" id="MDOA005987-RH">
    <property type="protein sequence ID" value="MDOA005987-PH"/>
    <property type="gene ID" value="MDOA005987"/>
</dbReference>
<feature type="domain" description="Cadherin" evidence="16">
    <location>
        <begin position="1193"/>
        <end position="1299"/>
    </location>
</feature>
<dbReference type="VEuPathDB" id="VectorBase:MDOMA2_016560"/>
<keyword evidence="9 14" id="KW-0472">Membrane</keyword>
<feature type="compositionally biased region" description="Gly residues" evidence="13">
    <location>
        <begin position="1876"/>
        <end position="1897"/>
    </location>
</feature>
<feature type="domain" description="Cadherin" evidence="16">
    <location>
        <begin position="39"/>
        <end position="135"/>
    </location>
</feature>
<dbReference type="CDD" id="cd11304">
    <property type="entry name" value="Cadherin_repeat"/>
    <property type="match status" value="14"/>
</dbReference>
<dbReference type="Pfam" id="PF00028">
    <property type="entry name" value="Cadherin"/>
    <property type="match status" value="10"/>
</dbReference>
<sequence>MPKNRTLIYLLLLLANSVLIICETNFPPVFRHVDNNIILSESTPVGTVVYKLEGSDPEGSNITFGSIGSEHFEVDPISGNITLIKPLDREEKDSLTFLITVRDQVSEEGESELDNIVQETVTFIISDENDNAPEFVNTPYGVDVSEDTPVGTTIFRNILVKDRDIVGESLDIKCIAQTQSPDACEKFHLDVVTSEPTVLTANVILNQALNYNQRTIYHFIIEATDGVHQTQTHFEVRVKDIQDKPPVFLEYKSNVIDEDAPINTLVLKIQARDGDTGEPRKIVYDLVTNPMDYFLLDEHTGELRTAKPLDREALPDGSGIMKLIVRAREVVNGTPSNDPMESSTTTVTITIRDVNDSPPTFNRKEYEVSLPENTATGTPLALDMNVTDRDVGINSKFSLRLDDVSDVFDVEPKFVTGFSQVHIRVANGTLDYENPNQRKFIVLVIAEETDTNPKLSSTATITVSVLDVNDNKPMFEEQSYSASISESALPGQYITTITAKDLDSGNYGDAGIRYSLSGNGAELFDVNEKTGVITLADCHKKAPAGNQRRKRQLEKYLMSYHGDETAEEQEVKNDATFEYKIIKPPATDVMVDVNNELMPDQVETPKTCLDYETETTYFLAYNARDDEGRGQNTVVSLRISVTDANDSPPICESPHYRASVDEGSHVFDAPLFVKARDADTVSDITYSIIGDKHIQETFVIDKESGQITIRPNATLDVTHLNNDNLVFAVEANDGLYTANCMVNVTVRDVNNHKPRFLSDTYQAVVEENSEIGRSVEKLEAEDLDSGINAQLKYRIQQGSFDDFRIDENTGEVFVSRKLDYDKRNTYEIEVIAMDMGTPSLSGTATLTVNIMNSNDKDPYFTPATQHAEVREDTLVGTVFYTLLAIDPDVSSRDALEFAGVNITAVDKDGNEVENSEQFKEYFTITRSGKVVVNKKLNRNLFAVIRINVLVTDSTAPTVQQGMGLLIIQIIDVNEVAPKFSLPWTPENPVIKLQMVEEQPVGTVLTTLQAYDEDSTIGEYDISENDYFEINKSSGVVTLTKRLDYETIKEVKFIATVSDTGVPPLTSTADVIVDIINLNDNEPQFTQNEYYFNITENSPIGTVAGKVEAFDKDLGAFGEVTYSLIGENNKYFTIDSYTGNIMVSNSSILDREKVKQLTLTAVAKDKAPTTVQKSTSAAIYLNVLDVNDNAPEFTQNEYTSTVAENAALNPPAAVLQVKAFDLDEGIFGDVRYVIIAGNEEGLFRLDAQTGILYPARSLNGQKGVYELTISARDTQGSGTMEATTKAIVNVMGVNQHRPVFVIPASSNATIEIPGEVVPKDYLILTVKASDNDTDENGRIFYHLQVKDQNLQETEEFKIDAETGELRTNSDLQRKEKANYDLILVAQDNGNPKPFETLRFLTISIIDANENRPEFPDASNPYKISIMENNERNIKIGKIQATARNKHNKDVYYYMLLGNEDGAFAVDKATGDIYTNKTLDRETTDFYTLYILASIKRDLHISDEERASFSIKTLDRDNTVAKVLITVLDQNDNPPIFEMDIYYAGVNAKSPIGTIISTVNASDADAGKNAYIEYMIIASNLYKYGATKSTGSIVPSPFAISPEGRVTTGAFVAEYNQDRFELEIVAKEMEKPERVARTKVIVWIYDYSQLVRVILSRPPEEVYQQQEEIVAELRNATQHRIIVDEIRFHVDSMGRIRMDWSDLYFHAVDPQTQQISAVDEILKVIDANYDYLRDYYAGFAIENVVPAYITIVQEEFDLAVAGLVALVIVLFVGVVSFIVLCCCLKHWNLSVPTENRRKEALIKKQIIEDLNTTENPLWIEQKLKLYEEQELTMQVFSEPDHISNSDIQGHMDHCGSMEQQHVVDNTYATIQPRNHVGNSGGMVGGGNGQQHPNNGGGPSSHGRMDPHMNDFADYATLRNNRVPSMFEFTGSTFQAPIRDGDDVVTELI</sequence>
<evidence type="ECO:0000256" key="10">
    <source>
        <dbReference type="ARBA" id="ARBA00023180"/>
    </source>
</evidence>
<keyword evidence="5" id="KW-0677">Repeat</keyword>
<dbReference type="InterPro" id="IPR002126">
    <property type="entry name" value="Cadherin-like_dom"/>
</dbReference>
<evidence type="ECO:0000256" key="13">
    <source>
        <dbReference type="SAM" id="MobiDB-lite"/>
    </source>
</evidence>
<feature type="chain" id="PRO_5014271582" description="Cadherin domain-containing protein" evidence="15">
    <location>
        <begin position="23"/>
        <end position="1946"/>
    </location>
</feature>
<dbReference type="EnsemblMetazoa" id="MDOA005987-RD">
    <property type="protein sequence ID" value="MDOA005987-PD"/>
    <property type="gene ID" value="MDOA005987"/>
</dbReference>
<dbReference type="GO" id="GO:0007156">
    <property type="term" value="P:homophilic cell adhesion via plasma membrane adhesion molecules"/>
    <property type="evidence" value="ECO:0007669"/>
    <property type="project" value="InterPro"/>
</dbReference>
<comment type="subcellular location">
    <subcellularLocation>
        <location evidence="1">Cell membrane</location>
        <topology evidence="1">Single-pass type I membrane protein</topology>
    </subcellularLocation>
</comment>
<dbReference type="EnsemblMetazoa" id="MDOA005987-RC">
    <property type="protein sequence ID" value="MDOA005987-PC"/>
    <property type="gene ID" value="MDOA005987"/>
</dbReference>
<gene>
    <name evidence="18" type="primary">101897638</name>
</gene>
<feature type="domain" description="Cadherin" evidence="16">
    <location>
        <begin position="757"/>
        <end position="860"/>
    </location>
</feature>
<feature type="domain" description="Cadherin" evidence="16">
    <location>
        <begin position="256"/>
        <end position="361"/>
    </location>
</feature>
<feature type="domain" description="Cadherin" evidence="16">
    <location>
        <begin position="986"/>
        <end position="1084"/>
    </location>
</feature>
<protein>
    <recommendedName>
        <fullName evidence="16">Cadherin domain-containing protein</fullName>
    </recommendedName>
</protein>
<dbReference type="InterPro" id="IPR015919">
    <property type="entry name" value="Cadherin-like_sf"/>
</dbReference>
<dbReference type="KEGG" id="mde:101897638"/>
<evidence type="ECO:0000259" key="16">
    <source>
        <dbReference type="PROSITE" id="PS50268"/>
    </source>
</evidence>
<name>A0A1I8MKU3_MUSDO</name>
<dbReference type="FunFam" id="2.60.40.60:FF:000124">
    <property type="entry name" value="Cadherin-related family member 1"/>
    <property type="match status" value="1"/>
</dbReference>
<keyword evidence="2" id="KW-1003">Cell membrane</keyword>
<feature type="domain" description="Cadherin" evidence="16">
    <location>
        <begin position="1314"/>
        <end position="1413"/>
    </location>
</feature>
<evidence type="ECO:0000256" key="15">
    <source>
        <dbReference type="SAM" id="SignalP"/>
    </source>
</evidence>
<dbReference type="PRINTS" id="PR00205">
    <property type="entry name" value="CADHERIN"/>
</dbReference>
<dbReference type="FunFam" id="2.60.40.60:FF:000266">
    <property type="entry name" value="Cadherin 23"/>
    <property type="match status" value="1"/>
</dbReference>
<dbReference type="OrthoDB" id="9990384at2759"/>
<dbReference type="GO" id="GO:0005509">
    <property type="term" value="F:calcium ion binding"/>
    <property type="evidence" value="ECO:0007669"/>
    <property type="project" value="UniProtKB-UniRule"/>
</dbReference>
<organism evidence="18">
    <name type="scientific">Musca domestica</name>
    <name type="common">House fly</name>
    <dbReference type="NCBI Taxonomy" id="7370"/>
    <lineage>
        <taxon>Eukaryota</taxon>
        <taxon>Metazoa</taxon>
        <taxon>Ecdysozoa</taxon>
        <taxon>Arthropoda</taxon>
        <taxon>Hexapoda</taxon>
        <taxon>Insecta</taxon>
        <taxon>Pterygota</taxon>
        <taxon>Neoptera</taxon>
        <taxon>Endopterygota</taxon>
        <taxon>Diptera</taxon>
        <taxon>Brachycera</taxon>
        <taxon>Muscomorpha</taxon>
        <taxon>Muscoidea</taxon>
        <taxon>Muscidae</taxon>
        <taxon>Musca</taxon>
    </lineage>
</organism>
<dbReference type="FunFam" id="2.60.40.60:FF:000118">
    <property type="entry name" value="protocadherin Fat 4"/>
    <property type="match status" value="1"/>
</dbReference>
<evidence type="ECO:0000256" key="4">
    <source>
        <dbReference type="ARBA" id="ARBA00022729"/>
    </source>
</evidence>
<evidence type="ECO:0000256" key="12">
    <source>
        <dbReference type="PROSITE-ProRule" id="PRU00043"/>
    </source>
</evidence>
<evidence type="ECO:0000256" key="3">
    <source>
        <dbReference type="ARBA" id="ARBA00022692"/>
    </source>
</evidence>
<keyword evidence="7" id="KW-0130">Cell adhesion</keyword>
<feature type="domain" description="Cadherin" evidence="16">
    <location>
        <begin position="652"/>
        <end position="756"/>
    </location>
</feature>
<dbReference type="SMART" id="SM00112">
    <property type="entry name" value="CA"/>
    <property type="match status" value="14"/>
</dbReference>
<dbReference type="VEuPathDB" id="VectorBase:MDOA005987"/>
<dbReference type="Gene3D" id="2.60.40.60">
    <property type="entry name" value="Cadherins"/>
    <property type="match status" value="15"/>
</dbReference>
<comment type="function">
    <text evidence="11">Cadherins are calcium-dependent cell adhesion proteins. They preferentially interact with themselves in a homophilic manner in connecting cells.</text>
</comment>
<dbReference type="STRING" id="7370.A0A1I8MKU3"/>
<feature type="domain" description="Cadherin" evidence="16">
    <location>
        <begin position="476"/>
        <end position="651"/>
    </location>
</feature>
<evidence type="ECO:0000256" key="1">
    <source>
        <dbReference type="ARBA" id="ARBA00004251"/>
    </source>
</evidence>
<dbReference type="PROSITE" id="PS50268">
    <property type="entry name" value="CADHERIN_2"/>
    <property type="match status" value="14"/>
</dbReference>
<keyword evidence="10" id="KW-0325">Glycoprotein</keyword>
<dbReference type="PANTHER" id="PTHR24026">
    <property type="entry name" value="FAT ATYPICAL CADHERIN-RELATED"/>
    <property type="match status" value="1"/>
</dbReference>
<feature type="domain" description="Cadherin" evidence="16">
    <location>
        <begin position="136"/>
        <end position="248"/>
    </location>
</feature>
<dbReference type="SUPFAM" id="SSF49313">
    <property type="entry name" value="Cadherin-like"/>
    <property type="match status" value="14"/>
</dbReference>
<feature type="domain" description="Cadherin" evidence="16">
    <location>
        <begin position="1416"/>
        <end position="1535"/>
    </location>
</feature>
<evidence type="ECO:0000256" key="9">
    <source>
        <dbReference type="ARBA" id="ARBA00023136"/>
    </source>
</evidence>
<evidence type="ECO:0000256" key="8">
    <source>
        <dbReference type="ARBA" id="ARBA00022989"/>
    </source>
</evidence>
<evidence type="ECO:0000256" key="5">
    <source>
        <dbReference type="ARBA" id="ARBA00022737"/>
    </source>
</evidence>
<keyword evidence="6 12" id="KW-0106">Calcium</keyword>
<evidence type="ECO:0000256" key="6">
    <source>
        <dbReference type="ARBA" id="ARBA00022837"/>
    </source>
</evidence>
<dbReference type="RefSeq" id="XP_005185008.2">
    <property type="nucleotide sequence ID" value="XM_005184951.4"/>
</dbReference>
<dbReference type="GO" id="GO:0005886">
    <property type="term" value="C:plasma membrane"/>
    <property type="evidence" value="ECO:0007669"/>
    <property type="project" value="UniProtKB-SubCell"/>
</dbReference>
<dbReference type="RefSeq" id="XP_005185006.2">
    <property type="nucleotide sequence ID" value="XM_005184949.4"/>
</dbReference>
<feature type="domain" description="Cadherin" evidence="16">
    <location>
        <begin position="1085"/>
        <end position="1192"/>
    </location>
</feature>
<feature type="transmembrane region" description="Helical" evidence="14">
    <location>
        <begin position="1756"/>
        <end position="1782"/>
    </location>
</feature>
<dbReference type="FunFam" id="2.60.40.60:FF:000378">
    <property type="entry name" value="Cadherin-87A"/>
    <property type="match status" value="1"/>
</dbReference>
<evidence type="ECO:0000313" key="17">
    <source>
        <dbReference type="EnsemblMetazoa" id="MDOA005987-PB"/>
    </source>
</evidence>
<dbReference type="eggNOG" id="KOG3594">
    <property type="taxonomic scope" value="Eukaryota"/>
</dbReference>
<keyword evidence="8 14" id="KW-1133">Transmembrane helix</keyword>
<feature type="domain" description="Cadherin" evidence="16">
    <location>
        <begin position="362"/>
        <end position="475"/>
    </location>
</feature>
<evidence type="ECO:0000256" key="14">
    <source>
        <dbReference type="SAM" id="Phobius"/>
    </source>
</evidence>
<evidence type="ECO:0000313" key="18">
    <source>
        <dbReference type="EnsemblMetazoa" id="MDOA005987-PH"/>
    </source>
</evidence>
<accession>A0A1I8MKU3</accession>
<evidence type="ECO:0000256" key="7">
    <source>
        <dbReference type="ARBA" id="ARBA00022889"/>
    </source>
</evidence>
<keyword evidence="4 15" id="KW-0732">Signal</keyword>
<feature type="domain" description="Cadherin" evidence="16">
    <location>
        <begin position="1536"/>
        <end position="1659"/>
    </location>
</feature>
<reference evidence="18" key="2">
    <citation type="submission" date="2020-05" db="UniProtKB">
        <authorList>
            <consortium name="EnsemblMetazoa"/>
        </authorList>
    </citation>
    <scope>IDENTIFICATION</scope>
    <source>
        <strain evidence="18">Aabys</strain>
    </source>
</reference>
<dbReference type="PANTHER" id="PTHR24026:SF136">
    <property type="entry name" value="PROTOCADHERIN-23"/>
    <property type="match status" value="1"/>
</dbReference>